<name>B3SAN7_TRIAD</name>
<accession>B3SAN7</accession>
<dbReference type="PANTHER" id="PTHR13381:SF0">
    <property type="entry name" value="MEDIATOR OF RNA POLYMERASE II TRANSCRIPTION SUBUNIT 21"/>
    <property type="match status" value="1"/>
</dbReference>
<dbReference type="PANTHER" id="PTHR13381">
    <property type="entry name" value="RNA POLYMERASE II HOLOENZYME COMPONENT SRB7"/>
    <property type="match status" value="1"/>
</dbReference>
<comment type="function">
    <text evidence="6">Component of the Mediator complex, a coactivator involved in the regulated transcription of nearly all RNA polymerase II-dependent genes. Mediator functions as a bridge to convey information from gene-specific regulatory proteins to the basal RNA polymerase II transcription machinery. Mediator is recruited to promoters by direct interactions with regulatory proteins and serves as a scaffold for the assembly of a functional preinitiation complex with RNA polymerase II and the general transcription factors.</text>
</comment>
<evidence type="ECO:0000256" key="1">
    <source>
        <dbReference type="ARBA" id="ARBA00004123"/>
    </source>
</evidence>
<gene>
    <name evidence="8" type="ORF">TRIADDRAFT_61323</name>
</gene>
<dbReference type="Pfam" id="PF11221">
    <property type="entry name" value="Med21"/>
    <property type="match status" value="1"/>
</dbReference>
<evidence type="ECO:0000256" key="3">
    <source>
        <dbReference type="ARBA" id="ARBA00023159"/>
    </source>
</evidence>
<dbReference type="STRING" id="10228.B3SAN7"/>
<evidence type="ECO:0000256" key="4">
    <source>
        <dbReference type="ARBA" id="ARBA00023163"/>
    </source>
</evidence>
<evidence type="ECO:0000256" key="7">
    <source>
        <dbReference type="SAM" id="Coils"/>
    </source>
</evidence>
<dbReference type="eggNOG" id="KOG1510">
    <property type="taxonomic scope" value="Eukaryota"/>
</dbReference>
<dbReference type="GO" id="GO:0006357">
    <property type="term" value="P:regulation of transcription by RNA polymerase II"/>
    <property type="evidence" value="ECO:0000318"/>
    <property type="project" value="GO_Central"/>
</dbReference>
<dbReference type="Gene3D" id="6.10.280.10">
    <property type="entry name" value="Mediator complex, subunit Med21"/>
    <property type="match status" value="1"/>
</dbReference>
<dbReference type="AlphaFoldDB" id="B3SAN7"/>
<dbReference type="EMBL" id="DS985262">
    <property type="protein sequence ID" value="EDV20187.1"/>
    <property type="molecule type" value="Genomic_DNA"/>
</dbReference>
<dbReference type="KEGG" id="tad:TRIADDRAFT_61323"/>
<keyword evidence="9" id="KW-1185">Reference proteome</keyword>
<dbReference type="InterPro" id="IPR037212">
    <property type="entry name" value="Med7/Med21-like"/>
</dbReference>
<dbReference type="SUPFAM" id="SSF140718">
    <property type="entry name" value="Mediator hinge subcomplex-like"/>
    <property type="match status" value="1"/>
</dbReference>
<dbReference type="InterPro" id="IPR021384">
    <property type="entry name" value="Mediator_Med21"/>
</dbReference>
<dbReference type="CTD" id="6758509"/>
<organism evidence="8 9">
    <name type="scientific">Trichoplax adhaerens</name>
    <name type="common">Trichoplax reptans</name>
    <dbReference type="NCBI Taxonomy" id="10228"/>
    <lineage>
        <taxon>Eukaryota</taxon>
        <taxon>Metazoa</taxon>
        <taxon>Placozoa</taxon>
        <taxon>Uniplacotomia</taxon>
        <taxon>Trichoplacea</taxon>
        <taxon>Trichoplacidae</taxon>
        <taxon>Trichoplax</taxon>
    </lineage>
</organism>
<dbReference type="OrthoDB" id="526653at2759"/>
<evidence type="ECO:0000256" key="6">
    <source>
        <dbReference type="RuleBase" id="RU366036"/>
    </source>
</evidence>
<comment type="subunit">
    <text evidence="6">Component of the Mediator complex.</text>
</comment>
<dbReference type="Proteomes" id="UP000009022">
    <property type="component" value="Unassembled WGS sequence"/>
</dbReference>
<dbReference type="OMA" id="NCNERIE"/>
<dbReference type="RefSeq" id="XP_002117348.1">
    <property type="nucleotide sequence ID" value="XM_002117312.1"/>
</dbReference>
<feature type="coiled-coil region" evidence="7">
    <location>
        <begin position="105"/>
        <end position="136"/>
    </location>
</feature>
<evidence type="ECO:0000256" key="5">
    <source>
        <dbReference type="ARBA" id="ARBA00023242"/>
    </source>
</evidence>
<keyword evidence="2 6" id="KW-0805">Transcription regulation</keyword>
<sequence length="172" mass="19449">MADRLSQLQDAVNQLAQHLCDSVGVLQQSAPLSYFDEFESHDRGLLSIQWMQTNQILYSNTVSYLAVHNPTTNGENVENNLDVFATLITRTAQDIDYIITSLPDIRVSQQNQEKAIERLQEENAQARQQLVEAITRAEGVLLKVKQIKNQVAAAQLEIDKRVNCNERIEIGQ</sequence>
<evidence type="ECO:0000313" key="9">
    <source>
        <dbReference type="Proteomes" id="UP000009022"/>
    </source>
</evidence>
<dbReference type="GO" id="GO:0003712">
    <property type="term" value="F:transcription coregulator activity"/>
    <property type="evidence" value="ECO:0000318"/>
    <property type="project" value="GO_Central"/>
</dbReference>
<dbReference type="HOGENOM" id="CLU_126757_0_0_1"/>
<dbReference type="GeneID" id="6758509"/>
<comment type="similarity">
    <text evidence="6">Belongs to the Mediator complex subunit 21 family.</text>
</comment>
<reference evidence="8 9" key="1">
    <citation type="journal article" date="2008" name="Nature">
        <title>The Trichoplax genome and the nature of placozoans.</title>
        <authorList>
            <person name="Srivastava M."/>
            <person name="Begovic E."/>
            <person name="Chapman J."/>
            <person name="Putnam N.H."/>
            <person name="Hellsten U."/>
            <person name="Kawashima T."/>
            <person name="Kuo A."/>
            <person name="Mitros T."/>
            <person name="Salamov A."/>
            <person name="Carpenter M.L."/>
            <person name="Signorovitch A.Y."/>
            <person name="Moreno M.A."/>
            <person name="Kamm K."/>
            <person name="Grimwood J."/>
            <person name="Schmutz J."/>
            <person name="Shapiro H."/>
            <person name="Grigoriev I.V."/>
            <person name="Buss L.W."/>
            <person name="Schierwater B."/>
            <person name="Dellaporta S.L."/>
            <person name="Rokhsar D.S."/>
        </authorList>
    </citation>
    <scope>NUCLEOTIDE SEQUENCE [LARGE SCALE GENOMIC DNA]</scope>
    <source>
        <strain evidence="8 9">Grell-BS-1999</strain>
    </source>
</reference>
<keyword evidence="5 6" id="KW-0539">Nucleus</keyword>
<keyword evidence="3 6" id="KW-0010">Activator</keyword>
<proteinExistence type="inferred from homology"/>
<keyword evidence="7" id="KW-0175">Coiled coil</keyword>
<comment type="subcellular location">
    <subcellularLocation>
        <location evidence="1 6">Nucleus</location>
    </subcellularLocation>
</comment>
<dbReference type="PhylomeDB" id="B3SAN7"/>
<keyword evidence="4 6" id="KW-0804">Transcription</keyword>
<protein>
    <recommendedName>
        <fullName evidence="6">Mediator of RNA polymerase II transcription subunit 21</fullName>
    </recommendedName>
</protein>
<dbReference type="InParanoid" id="B3SAN7"/>
<evidence type="ECO:0000313" key="8">
    <source>
        <dbReference type="EMBL" id="EDV20187.1"/>
    </source>
</evidence>
<dbReference type="FunCoup" id="B3SAN7">
    <property type="interactions" value="1360"/>
</dbReference>
<dbReference type="GO" id="GO:0016592">
    <property type="term" value="C:mediator complex"/>
    <property type="evidence" value="ECO:0000318"/>
    <property type="project" value="GO_Central"/>
</dbReference>
<evidence type="ECO:0000256" key="2">
    <source>
        <dbReference type="ARBA" id="ARBA00023015"/>
    </source>
</evidence>